<dbReference type="AlphaFoldDB" id="A0A023X5E0"/>
<evidence type="ECO:0000256" key="1">
    <source>
        <dbReference type="ARBA" id="ARBA00004196"/>
    </source>
</evidence>
<evidence type="ECO:0000259" key="7">
    <source>
        <dbReference type="PROSITE" id="PS50983"/>
    </source>
</evidence>
<dbReference type="Proteomes" id="UP001281130">
    <property type="component" value="Unassembled WGS sequence"/>
</dbReference>
<gene>
    <name evidence="8" type="ORF">RradSPS_2394</name>
    <name evidence="9" type="ORF">SIL72_13720</name>
</gene>
<evidence type="ECO:0000313" key="8">
    <source>
        <dbReference type="EMBL" id="AHY47677.1"/>
    </source>
</evidence>
<dbReference type="PANTHER" id="PTHR30532:SF1">
    <property type="entry name" value="IRON(3+)-HYDROXAMATE-BINDING PROTEIN FHUD"/>
    <property type="match status" value="1"/>
</dbReference>
<dbReference type="SUPFAM" id="SSF53807">
    <property type="entry name" value="Helical backbone' metal receptor"/>
    <property type="match status" value="1"/>
</dbReference>
<feature type="compositionally biased region" description="Gly residues" evidence="5">
    <location>
        <begin position="25"/>
        <end position="39"/>
    </location>
</feature>
<accession>A0A023X5E0</accession>
<dbReference type="PATRIC" id="fig|42256.3.peg.2438"/>
<dbReference type="PANTHER" id="PTHR30532">
    <property type="entry name" value="IRON III DICITRATE-BINDING PERIPLASMIC PROTEIN"/>
    <property type="match status" value="1"/>
</dbReference>
<dbReference type="PROSITE" id="PS50983">
    <property type="entry name" value="FE_B12_PBP"/>
    <property type="match status" value="1"/>
</dbReference>
<dbReference type="GO" id="GO:0030288">
    <property type="term" value="C:outer membrane-bounded periplasmic space"/>
    <property type="evidence" value="ECO:0007669"/>
    <property type="project" value="TreeGrafter"/>
</dbReference>
<feature type="domain" description="Fe/B12 periplasmic-binding" evidence="7">
    <location>
        <begin position="64"/>
        <end position="321"/>
    </location>
</feature>
<evidence type="ECO:0000313" key="9">
    <source>
        <dbReference type="EMBL" id="MDX5895080.1"/>
    </source>
</evidence>
<sequence>MSERLSRRLGAALLLAASLSLAACGGGEDSGEEGAGGETTGDAGQTRTVEHAMGSSEVPAEPERVVVLDTGELDSALTLGVTPVGATEAVAGEGLPEYLEGTEDIELVGTIEEPNLETISTLEPDLILSSSLRHEAIYDQLSGIAPTVFTEQTGVTWRENFDKHAEALGREDEAEEVVSEYEQATADFQERLGEDPPTVSVVRFIADDTRIYQKENFIGTILEDVGLPRPESQDVEDFALLNVSAEAIPDMDGDVIFTTVYGEESDTAKAQVESDPLWQNLRAVQQGRVYEVSDDLWMLGLGYTAAEGVLADLERYILGSEATTTDSAQTTMETTAPPAETTGVLETTGALETTN</sequence>
<feature type="signal peptide" evidence="6">
    <location>
        <begin position="1"/>
        <end position="22"/>
    </location>
</feature>
<evidence type="ECO:0000313" key="10">
    <source>
        <dbReference type="Proteomes" id="UP000025229"/>
    </source>
</evidence>
<evidence type="ECO:0000256" key="3">
    <source>
        <dbReference type="ARBA" id="ARBA00022448"/>
    </source>
</evidence>
<comment type="similarity">
    <text evidence="2">Belongs to the bacterial solute-binding protein 8 family.</text>
</comment>
<evidence type="ECO:0000256" key="6">
    <source>
        <dbReference type="SAM" id="SignalP"/>
    </source>
</evidence>
<proteinExistence type="inferred from homology"/>
<dbReference type="OrthoDB" id="9793175at2"/>
<dbReference type="PROSITE" id="PS51257">
    <property type="entry name" value="PROKAR_LIPOPROTEIN"/>
    <property type="match status" value="1"/>
</dbReference>
<dbReference type="eggNOG" id="COG0614">
    <property type="taxonomic scope" value="Bacteria"/>
</dbReference>
<dbReference type="Proteomes" id="UP000025229">
    <property type="component" value="Chromosome"/>
</dbReference>
<evidence type="ECO:0000256" key="2">
    <source>
        <dbReference type="ARBA" id="ARBA00008814"/>
    </source>
</evidence>
<evidence type="ECO:0000256" key="4">
    <source>
        <dbReference type="ARBA" id="ARBA00022729"/>
    </source>
</evidence>
<keyword evidence="4 6" id="KW-0732">Signal</keyword>
<dbReference type="EMBL" id="JAWXXX010000001">
    <property type="protein sequence ID" value="MDX5895080.1"/>
    <property type="molecule type" value="Genomic_DNA"/>
</dbReference>
<comment type="subcellular location">
    <subcellularLocation>
        <location evidence="1">Cell envelope</location>
    </subcellularLocation>
</comment>
<dbReference type="EMBL" id="CP007514">
    <property type="protein sequence ID" value="AHY47677.1"/>
    <property type="molecule type" value="Genomic_DNA"/>
</dbReference>
<dbReference type="InterPro" id="IPR002491">
    <property type="entry name" value="ABC_transptr_periplasmic_BD"/>
</dbReference>
<evidence type="ECO:0000256" key="5">
    <source>
        <dbReference type="SAM" id="MobiDB-lite"/>
    </source>
</evidence>
<dbReference type="RefSeq" id="WP_084263963.1">
    <property type="nucleotide sequence ID" value="NZ_CP007514.1"/>
</dbReference>
<reference evidence="8 10" key="1">
    <citation type="submission" date="2014-03" db="EMBL/GenBank/DDBJ databases">
        <title>Complete genome sequence of the Radio-Resistant Rubrobacter radiotolerans RSPS-4.</title>
        <authorList>
            <person name="Egas C.C."/>
            <person name="Barroso C.C."/>
            <person name="Froufe H.J.C."/>
            <person name="Pacheco J.J."/>
            <person name="Albuquerque L.L."/>
            <person name="da Costa M.M.S."/>
        </authorList>
    </citation>
    <scope>NUCLEOTIDE SEQUENCE [LARGE SCALE GENOMIC DNA]</scope>
    <source>
        <strain evidence="8 10">RSPS-4</strain>
    </source>
</reference>
<reference evidence="9" key="2">
    <citation type="submission" date="2023-11" db="EMBL/GenBank/DDBJ databases">
        <title>MicrobeMod: A computational toolkit for identifying prokaryotic methylation and restriction-modification with nanopore sequencing.</title>
        <authorList>
            <person name="Crits-Christoph A."/>
            <person name="Kang S.C."/>
            <person name="Lee H."/>
            <person name="Ostrov N."/>
        </authorList>
    </citation>
    <scope>NUCLEOTIDE SEQUENCE</scope>
    <source>
        <strain evidence="9">ATCC 51242</strain>
    </source>
</reference>
<keyword evidence="3" id="KW-0813">Transport</keyword>
<feature type="region of interest" description="Disordered" evidence="5">
    <location>
        <begin position="25"/>
        <end position="44"/>
    </location>
</feature>
<dbReference type="CDD" id="cd01146">
    <property type="entry name" value="FhuD"/>
    <property type="match status" value="1"/>
</dbReference>
<dbReference type="Pfam" id="PF01497">
    <property type="entry name" value="Peripla_BP_2"/>
    <property type="match status" value="1"/>
</dbReference>
<feature type="chain" id="PRO_5001527500" evidence="6">
    <location>
        <begin position="23"/>
        <end position="355"/>
    </location>
</feature>
<dbReference type="InterPro" id="IPR051313">
    <property type="entry name" value="Bact_iron-sidero_bind"/>
</dbReference>
<dbReference type="STRING" id="42256.RradSPS_2394"/>
<dbReference type="HOGENOM" id="CLU_038034_0_2_11"/>
<dbReference type="KEGG" id="rrd:RradSPS_2394"/>
<name>A0A023X5E0_RUBRA</name>
<organism evidence="8 10">
    <name type="scientific">Rubrobacter radiotolerans</name>
    <name type="common">Arthrobacter radiotolerans</name>
    <dbReference type="NCBI Taxonomy" id="42256"/>
    <lineage>
        <taxon>Bacteria</taxon>
        <taxon>Bacillati</taxon>
        <taxon>Actinomycetota</taxon>
        <taxon>Rubrobacteria</taxon>
        <taxon>Rubrobacterales</taxon>
        <taxon>Rubrobacteraceae</taxon>
        <taxon>Rubrobacter</taxon>
    </lineage>
</organism>
<keyword evidence="10" id="KW-1185">Reference proteome</keyword>
<dbReference type="Gene3D" id="3.40.50.1980">
    <property type="entry name" value="Nitrogenase molybdenum iron protein domain"/>
    <property type="match status" value="2"/>
</dbReference>
<protein>
    <submittedName>
        <fullName evidence="8">ABC-type Fe3+-hydroxamate transport system periplasmic component</fullName>
    </submittedName>
    <submittedName>
        <fullName evidence="9">Iron-siderophore ABC transporter substrate-binding protein</fullName>
    </submittedName>
</protein>
<dbReference type="GO" id="GO:1901678">
    <property type="term" value="P:iron coordination entity transport"/>
    <property type="evidence" value="ECO:0007669"/>
    <property type="project" value="UniProtKB-ARBA"/>
</dbReference>